<dbReference type="PANTHER" id="PTHR30336">
    <property type="entry name" value="INNER MEMBRANE PROTEIN, PROBABLE PERMEASE"/>
    <property type="match status" value="1"/>
</dbReference>
<evidence type="ECO:0000259" key="2">
    <source>
        <dbReference type="Pfam" id="PF02698"/>
    </source>
</evidence>
<feature type="transmembrane region" description="Helical" evidence="1">
    <location>
        <begin position="41"/>
        <end position="64"/>
    </location>
</feature>
<dbReference type="InterPro" id="IPR003848">
    <property type="entry name" value="DUF218"/>
</dbReference>
<evidence type="ECO:0000256" key="1">
    <source>
        <dbReference type="SAM" id="Phobius"/>
    </source>
</evidence>
<dbReference type="Proteomes" id="UP000627205">
    <property type="component" value="Unassembled WGS sequence"/>
</dbReference>
<dbReference type="GO" id="GO:0005886">
    <property type="term" value="C:plasma membrane"/>
    <property type="evidence" value="ECO:0007669"/>
    <property type="project" value="TreeGrafter"/>
</dbReference>
<dbReference type="GO" id="GO:0043164">
    <property type="term" value="P:Gram-negative-bacterium-type cell wall biogenesis"/>
    <property type="evidence" value="ECO:0007669"/>
    <property type="project" value="TreeGrafter"/>
</dbReference>
<dbReference type="GO" id="GO:0000270">
    <property type="term" value="P:peptidoglycan metabolic process"/>
    <property type="evidence" value="ECO:0007669"/>
    <property type="project" value="TreeGrafter"/>
</dbReference>
<protein>
    <recommendedName>
        <fullName evidence="2">DUF218 domain-containing protein</fullName>
    </recommendedName>
</protein>
<feature type="transmembrane region" description="Helical" evidence="1">
    <location>
        <begin position="6"/>
        <end position="29"/>
    </location>
</feature>
<dbReference type="PANTHER" id="PTHR30336:SF4">
    <property type="entry name" value="ENVELOPE BIOGENESIS FACTOR ELYC"/>
    <property type="match status" value="1"/>
</dbReference>
<evidence type="ECO:0000313" key="3">
    <source>
        <dbReference type="EMBL" id="GGI55016.1"/>
    </source>
</evidence>
<sequence length="266" mass="29037">MSIGWIINSTASAILLPPFNLVLLCALGLKLRRRWPRGGMLLSVVSLLLLVLLSTRMGATLLIAPLEAWNPPLQSAQATGAQAIVVLGGGRIADAPEYGGEDILSAATLQRASYAARLQRETGLPILASGGRPDGSRESEAAIIARTLRTFSVPVKWLEEESDNTAENAQFSARMLRAEGIARILLVTDTMHMQRAKRIFGEAGLDVVAAPTIFYTTARWTPDDFLPKAVWLQRSSYAMHEWIGLVWYQLRHRNVAPDATASVVTH</sequence>
<dbReference type="RefSeq" id="WP_188421668.1">
    <property type="nucleotide sequence ID" value="NZ_BMDP01000003.1"/>
</dbReference>
<keyword evidence="4" id="KW-1185">Reference proteome</keyword>
<reference evidence="3" key="1">
    <citation type="journal article" date="2014" name="Int. J. Syst. Evol. Microbiol.">
        <title>Complete genome sequence of Corynebacterium casei LMG S-19264T (=DSM 44701T), isolated from a smear-ripened cheese.</title>
        <authorList>
            <consortium name="US DOE Joint Genome Institute (JGI-PGF)"/>
            <person name="Walter F."/>
            <person name="Albersmeier A."/>
            <person name="Kalinowski J."/>
            <person name="Ruckert C."/>
        </authorList>
    </citation>
    <scope>NUCLEOTIDE SEQUENCE</scope>
    <source>
        <strain evidence="3">CCM 7664</strain>
    </source>
</reference>
<dbReference type="CDD" id="cd06259">
    <property type="entry name" value="YdcF-like"/>
    <property type="match status" value="1"/>
</dbReference>
<keyword evidence="1" id="KW-1133">Transmembrane helix</keyword>
<proteinExistence type="predicted"/>
<dbReference type="EMBL" id="BMDP01000003">
    <property type="protein sequence ID" value="GGI55016.1"/>
    <property type="molecule type" value="Genomic_DNA"/>
</dbReference>
<organism evidence="3 4">
    <name type="scientific">Oxalicibacterium solurbis</name>
    <dbReference type="NCBI Taxonomy" id="69280"/>
    <lineage>
        <taxon>Bacteria</taxon>
        <taxon>Pseudomonadati</taxon>
        <taxon>Pseudomonadota</taxon>
        <taxon>Betaproteobacteria</taxon>
        <taxon>Burkholderiales</taxon>
        <taxon>Oxalobacteraceae</taxon>
        <taxon>Oxalicibacterium</taxon>
    </lineage>
</organism>
<dbReference type="InterPro" id="IPR014729">
    <property type="entry name" value="Rossmann-like_a/b/a_fold"/>
</dbReference>
<evidence type="ECO:0000313" key="4">
    <source>
        <dbReference type="Proteomes" id="UP000627205"/>
    </source>
</evidence>
<feature type="domain" description="DUF218" evidence="2">
    <location>
        <begin position="82"/>
        <end position="244"/>
    </location>
</feature>
<accession>A0A8J3AZK9</accession>
<dbReference type="Gene3D" id="3.40.50.620">
    <property type="entry name" value="HUPs"/>
    <property type="match status" value="1"/>
</dbReference>
<gene>
    <name evidence="3" type="ORF">GCM10011430_21900</name>
</gene>
<keyword evidence="1" id="KW-0472">Membrane</keyword>
<dbReference type="Pfam" id="PF02698">
    <property type="entry name" value="DUF218"/>
    <property type="match status" value="1"/>
</dbReference>
<keyword evidence="1" id="KW-0812">Transmembrane</keyword>
<dbReference type="InterPro" id="IPR051599">
    <property type="entry name" value="Cell_Envelope_Assoc"/>
</dbReference>
<reference evidence="3" key="2">
    <citation type="submission" date="2020-09" db="EMBL/GenBank/DDBJ databases">
        <authorList>
            <person name="Sun Q."/>
            <person name="Sedlacek I."/>
        </authorList>
    </citation>
    <scope>NUCLEOTIDE SEQUENCE</scope>
    <source>
        <strain evidence="3">CCM 7664</strain>
    </source>
</reference>
<comment type="caution">
    <text evidence="3">The sequence shown here is derived from an EMBL/GenBank/DDBJ whole genome shotgun (WGS) entry which is preliminary data.</text>
</comment>
<name>A0A8J3AZK9_9BURK</name>
<dbReference type="AlphaFoldDB" id="A0A8J3AZK9"/>